<dbReference type="GO" id="GO:0004497">
    <property type="term" value="F:monooxygenase activity"/>
    <property type="evidence" value="ECO:0007669"/>
    <property type="project" value="UniProtKB-KW"/>
</dbReference>
<dbReference type="GO" id="GO:0005789">
    <property type="term" value="C:endoplasmic reticulum membrane"/>
    <property type="evidence" value="ECO:0007669"/>
    <property type="project" value="UniProtKB-SubCell"/>
</dbReference>
<comment type="similarity">
    <text evidence="4">Belongs to the cytochrome P450 family.</text>
</comment>
<evidence type="ECO:0000256" key="9">
    <source>
        <dbReference type="ARBA" id="ARBA00023002"/>
    </source>
</evidence>
<dbReference type="InParanoid" id="A0A7R8UEV5"/>
<reference evidence="13 14" key="1">
    <citation type="submission" date="2020-11" db="EMBL/GenBank/DDBJ databases">
        <authorList>
            <person name="Wallbank WR R."/>
            <person name="Pardo Diaz C."/>
            <person name="Kozak K."/>
            <person name="Martin S."/>
            <person name="Jiggins C."/>
            <person name="Moest M."/>
            <person name="Warren A I."/>
            <person name="Generalovic N T."/>
            <person name="Byers J.R.P. K."/>
            <person name="Montejo-Kovacevich G."/>
            <person name="Yen C E."/>
        </authorList>
    </citation>
    <scope>NUCLEOTIDE SEQUENCE [LARGE SCALE GENOMIC DNA]</scope>
</reference>
<evidence type="ECO:0000256" key="5">
    <source>
        <dbReference type="ARBA" id="ARBA00022617"/>
    </source>
</evidence>
<evidence type="ECO:0000256" key="12">
    <source>
        <dbReference type="ARBA" id="ARBA00023136"/>
    </source>
</evidence>
<dbReference type="PANTHER" id="PTHR24292">
    <property type="entry name" value="CYTOCHROME P450"/>
    <property type="match status" value="1"/>
</dbReference>
<evidence type="ECO:0000256" key="2">
    <source>
        <dbReference type="ARBA" id="ARBA00004174"/>
    </source>
</evidence>
<evidence type="ECO:0000256" key="11">
    <source>
        <dbReference type="ARBA" id="ARBA00023033"/>
    </source>
</evidence>
<dbReference type="GO" id="GO:0020037">
    <property type="term" value="F:heme binding"/>
    <property type="evidence" value="ECO:0007669"/>
    <property type="project" value="InterPro"/>
</dbReference>
<organism evidence="13 14">
    <name type="scientific">Hermetia illucens</name>
    <name type="common">Black soldier fly</name>
    <dbReference type="NCBI Taxonomy" id="343691"/>
    <lineage>
        <taxon>Eukaryota</taxon>
        <taxon>Metazoa</taxon>
        <taxon>Ecdysozoa</taxon>
        <taxon>Arthropoda</taxon>
        <taxon>Hexapoda</taxon>
        <taxon>Insecta</taxon>
        <taxon>Pterygota</taxon>
        <taxon>Neoptera</taxon>
        <taxon>Endopterygota</taxon>
        <taxon>Diptera</taxon>
        <taxon>Brachycera</taxon>
        <taxon>Stratiomyomorpha</taxon>
        <taxon>Stratiomyidae</taxon>
        <taxon>Hermetiinae</taxon>
        <taxon>Hermetia</taxon>
    </lineage>
</organism>
<dbReference type="InterPro" id="IPR050476">
    <property type="entry name" value="Insect_CytP450_Detox"/>
</dbReference>
<evidence type="ECO:0000256" key="3">
    <source>
        <dbReference type="ARBA" id="ARBA00004406"/>
    </source>
</evidence>
<dbReference type="Gene3D" id="1.10.630.10">
    <property type="entry name" value="Cytochrome P450"/>
    <property type="match status" value="1"/>
</dbReference>
<dbReference type="SUPFAM" id="SSF48264">
    <property type="entry name" value="Cytochrome P450"/>
    <property type="match status" value="1"/>
</dbReference>
<evidence type="ECO:0000256" key="4">
    <source>
        <dbReference type="ARBA" id="ARBA00010617"/>
    </source>
</evidence>
<evidence type="ECO:0008006" key="15">
    <source>
        <dbReference type="Google" id="ProtNLM"/>
    </source>
</evidence>
<evidence type="ECO:0000256" key="8">
    <source>
        <dbReference type="ARBA" id="ARBA00022848"/>
    </source>
</evidence>
<dbReference type="EMBL" id="LR899009">
    <property type="protein sequence ID" value="CAD7079505.1"/>
    <property type="molecule type" value="Genomic_DNA"/>
</dbReference>
<dbReference type="Pfam" id="PF00067">
    <property type="entry name" value="p450"/>
    <property type="match status" value="1"/>
</dbReference>
<keyword evidence="11" id="KW-0503">Monooxygenase</keyword>
<dbReference type="InterPro" id="IPR036396">
    <property type="entry name" value="Cyt_P450_sf"/>
</dbReference>
<gene>
    <name evidence="13" type="ORF">HERILL_LOCUS2718</name>
</gene>
<accession>A0A7R8UEV5</accession>
<keyword evidence="12" id="KW-0472">Membrane</keyword>
<dbReference type="InterPro" id="IPR001128">
    <property type="entry name" value="Cyt_P450"/>
</dbReference>
<name>A0A7R8UEV5_HERIL</name>
<dbReference type="PANTHER" id="PTHR24292:SF100">
    <property type="entry name" value="CYTOCHROME P450 6A16, ISOFORM B-RELATED"/>
    <property type="match status" value="1"/>
</dbReference>
<keyword evidence="8" id="KW-0492">Microsome</keyword>
<comment type="cofactor">
    <cofactor evidence="1">
        <name>heme</name>
        <dbReference type="ChEBI" id="CHEBI:30413"/>
    </cofactor>
</comment>
<dbReference type="OrthoDB" id="2789670at2759"/>
<keyword evidence="5" id="KW-0349">Heme</keyword>
<evidence type="ECO:0000256" key="10">
    <source>
        <dbReference type="ARBA" id="ARBA00023004"/>
    </source>
</evidence>
<proteinExistence type="inferred from homology"/>
<keyword evidence="10" id="KW-0408">Iron</keyword>
<keyword evidence="9" id="KW-0560">Oxidoreductase</keyword>
<dbReference type="GO" id="GO:0016705">
    <property type="term" value="F:oxidoreductase activity, acting on paired donors, with incorporation or reduction of molecular oxygen"/>
    <property type="evidence" value="ECO:0007669"/>
    <property type="project" value="InterPro"/>
</dbReference>
<keyword evidence="7" id="KW-0256">Endoplasmic reticulum</keyword>
<dbReference type="AlphaFoldDB" id="A0A7R8UEV5"/>
<comment type="subcellular location">
    <subcellularLocation>
        <location evidence="3">Endoplasmic reticulum membrane</location>
        <topology evidence="3">Peripheral membrane protein</topology>
    </subcellularLocation>
    <subcellularLocation>
        <location evidence="2">Microsome membrane</location>
        <topology evidence="2">Peripheral membrane protein</topology>
    </subcellularLocation>
</comment>
<evidence type="ECO:0000256" key="1">
    <source>
        <dbReference type="ARBA" id="ARBA00001971"/>
    </source>
</evidence>
<dbReference type="InterPro" id="IPR002402">
    <property type="entry name" value="Cyt_P450_E_grp-II"/>
</dbReference>
<evidence type="ECO:0000256" key="7">
    <source>
        <dbReference type="ARBA" id="ARBA00022824"/>
    </source>
</evidence>
<evidence type="ECO:0000313" key="13">
    <source>
        <dbReference type="EMBL" id="CAD7079505.1"/>
    </source>
</evidence>
<sequence>MFNLEGEKWKFVRAKVSPTFSSGKVKYMFSAAMQVADRFVDTFDDIVRTESQRELRDLLGRYTTDVIGTCAFGIECDSLKDPNFIFCQYGRKVAKESNLNPILYFLITMFPNLARRLGLQIIAKDVTEFFIGTVRKTIEYRKKNNVQRNDFMDLLIQINKDGNEAGQHSATTRTLTLEEMAAQAFLFFAAGFETSSTTMIFSLYELSLNQGIQDRGPQEINDVLTKHNNKLTYEAMKEMTYIEMLINGADFRIFSSKI</sequence>
<dbReference type="GO" id="GO:0005506">
    <property type="term" value="F:iron ion binding"/>
    <property type="evidence" value="ECO:0007669"/>
    <property type="project" value="InterPro"/>
</dbReference>
<dbReference type="Proteomes" id="UP000594454">
    <property type="component" value="Chromosome 1"/>
</dbReference>
<dbReference type="PRINTS" id="PR00464">
    <property type="entry name" value="EP450II"/>
</dbReference>
<evidence type="ECO:0000256" key="6">
    <source>
        <dbReference type="ARBA" id="ARBA00022723"/>
    </source>
</evidence>
<keyword evidence="6" id="KW-0479">Metal-binding</keyword>
<evidence type="ECO:0000313" key="14">
    <source>
        <dbReference type="Proteomes" id="UP000594454"/>
    </source>
</evidence>
<keyword evidence="14" id="KW-1185">Reference proteome</keyword>
<protein>
    <recommendedName>
        <fullName evidence="15">Cytochrome P450</fullName>
    </recommendedName>
</protein>